<dbReference type="PROSITE" id="PS50142">
    <property type="entry name" value="RNASE_3_2"/>
    <property type="match status" value="2"/>
</dbReference>
<dbReference type="SUPFAM" id="SSF69065">
    <property type="entry name" value="RNase III domain-like"/>
    <property type="match status" value="2"/>
</dbReference>
<organism evidence="22 23">
    <name type="scientific">Loxostege sticticalis</name>
    <name type="common">Beet webworm moth</name>
    <dbReference type="NCBI Taxonomy" id="481309"/>
    <lineage>
        <taxon>Eukaryota</taxon>
        <taxon>Metazoa</taxon>
        <taxon>Ecdysozoa</taxon>
        <taxon>Arthropoda</taxon>
        <taxon>Hexapoda</taxon>
        <taxon>Insecta</taxon>
        <taxon>Pterygota</taxon>
        <taxon>Neoptera</taxon>
        <taxon>Endopterygota</taxon>
        <taxon>Lepidoptera</taxon>
        <taxon>Glossata</taxon>
        <taxon>Ditrysia</taxon>
        <taxon>Pyraloidea</taxon>
        <taxon>Crambidae</taxon>
        <taxon>Pyraustinae</taxon>
        <taxon>Loxostege</taxon>
    </lineage>
</organism>
<evidence type="ECO:0000256" key="8">
    <source>
        <dbReference type="ARBA" id="ARBA00022801"/>
    </source>
</evidence>
<dbReference type="SUPFAM" id="SSF54768">
    <property type="entry name" value="dsRNA-binding domain-like"/>
    <property type="match status" value="1"/>
</dbReference>
<dbReference type="SMART" id="SM00949">
    <property type="entry name" value="PAZ"/>
    <property type="match status" value="1"/>
</dbReference>
<dbReference type="FunFam" id="1.10.1520.10:FF:000005">
    <property type="entry name" value="Putative endoribonuclease dicer"/>
    <property type="match status" value="1"/>
</dbReference>
<feature type="domain" description="Dicer dsRNA-binding fold" evidence="21">
    <location>
        <begin position="588"/>
        <end position="684"/>
    </location>
</feature>
<dbReference type="Pfam" id="PF20931">
    <property type="entry name" value="Dicer_platform"/>
    <property type="match status" value="1"/>
</dbReference>
<feature type="domain" description="RNase III" evidence="17">
    <location>
        <begin position="1440"/>
        <end position="1599"/>
    </location>
</feature>
<dbReference type="GO" id="GO:0005524">
    <property type="term" value="F:ATP binding"/>
    <property type="evidence" value="ECO:0007669"/>
    <property type="project" value="UniProtKB-KW"/>
</dbReference>
<evidence type="ECO:0000256" key="13">
    <source>
        <dbReference type="ARBA" id="ARBA00023211"/>
    </source>
</evidence>
<dbReference type="InterPro" id="IPR001650">
    <property type="entry name" value="Helicase_C-like"/>
</dbReference>
<dbReference type="Pfam" id="PF03368">
    <property type="entry name" value="Dicer_dimer"/>
    <property type="match status" value="1"/>
</dbReference>
<dbReference type="Gene3D" id="2.170.260.10">
    <property type="entry name" value="paz domain"/>
    <property type="match status" value="1"/>
</dbReference>
<sequence>MDVDLGSEDNHLKARPYQTQLEEIAIRKNTIIHLPTGSGKTFIAIRLIKRFRDALQKPWGQGGKRTFFLVNTVPLVMQQKKVIERLCPVNGVGAYSGEDKVDYWDKKKWDTELEENQVVVMTSQILCDMITHAYIKIDDINLLIFDECHHAVDDHPMRLIMKHFDNWPLSRQPRVLGLTATLLNANVNIGKVQETLRNLETTFHATIATVNELGEVLNYSTNPYEMVQFYRPMAMTDASRTARALLEDLQGLIMSVKLPAVAGDPNIRLERGQQDITTDPNKIVKAVKNIVSGMIMLLSELGVYGGALGILAYIILLERLKRKCLSKEEELMYRFAITHSVEARSVLLDAMEKEKGYDKIYKHSSAKVIQMLNILREYNPTYYQTPGVLMKVNKERKPLSGIIFTQQRFTAKVLYNLIKDVREANPVEFGFIKHDFIVGFNVNPFKSTREQHYLKKASQKALLKFSNKELNLLISTSVIEEGVDIPQCLLVLRYDPPLEYRSYIQSKGRARSSDSSYVILVDEANRGKFTGQYAAFQQTEQYIQSILVGSTDDRDAPTQEDIKEGLYDDDDVPPYITENGNRLSATSAISLLNRYCSTLPHDQFTVITPMWIQEKDTRNPLNIMRVITIIMPIACPVKEKIKGQPYDKLKSAKRSAALNACIRLHQEGELDAVTLLPRHYGIVDFDQVDVKLCFPNWPWDGSEEVNDEDIDAPRPGTKKMVRKHPKVFPECLRLPNNWKFGQKTFYLHIIKLKTAFKEPKDSRERALFNLLRKGEGYGFLTPNPLPKLCDFPMFLTVGEVTTSLEVNYAVMQLDLSLFDLVKEFHFFIFDQVLDVAKKFLVFDGKENNMFVVPIKEDGGYDIDWDVMMTYKYIQPVEVPSFEERRSLVVTRENYQYSVVTPWYRGSLLPDRYIVSDVIEYMTPQSLFDSNSYGTYENYYSNKYNLEIFGKKDQPLLEVRNISTRMNCLMPRAATINAFTEKQQKLISAAQGDDKPKGFTEFFIPEYCIKYEFPGVLWYKAMLLPSIVHRVFMLLVADELREEIAKDTKYGKVRLDKGEEWKPIEVDIQIAMTSLLSHVEEPTPVNTIDRINNPIDDSAPRNLNIVSMKETVYQLQNKKISKEYPWDEKMEPVDIERNLSTVTVMDIECYDEFVSAPLDTKKSPEKVKSPPRAGMSAAILPPPIKYNDKIELLSKKPTGRGPELRDVLAALTTINSRDTHNLERVETLGDSFLKFAASLYLFHKFPQLNEGQLTNIKGRLIGNRNLYYAGARVRLGGRMKVEQFSPRKDFLVPGFFAPKEAENFIKARQIRPTFLIGMHFTREEALRGELSSETLEAIQRRYVDCDGASDSEPHGRAQAAMQSYIRAQAVADKSIADCVEALIGTYLLSGGILASVKVLEWMQVLPPQDNFAQLLHKRVPTVLSEKKAAVKDIDFLLNDCGKDIERILNYKFKDPSFLLEAMSHPSYIRNRLTRSYERLEFLGDAILDFLITSHIFENCRALKPGELTDLRSALVNNVTFASYVVKLGLYKFLCSQLNPSLDSAIMAFVEHQEQRDHEVIEDVLYLIDEDECHIAEYVEVPKVLSDIFESLTGAIFLDSGGDLATVWAVIYRIMCKEIDAFSARIPQQPVRVLYEKIHACPVFGDSRVTDSDVPKVMIPVTVTKNGRQHTIHGFGNNKFQAKRAAAKLALKILAL</sequence>
<dbReference type="CDD" id="cd15903">
    <property type="entry name" value="Dicer_PBD"/>
    <property type="match status" value="1"/>
</dbReference>
<dbReference type="Pfam" id="PF02170">
    <property type="entry name" value="PAZ"/>
    <property type="match status" value="1"/>
</dbReference>
<dbReference type="InterPro" id="IPR000999">
    <property type="entry name" value="RNase_III_dom"/>
</dbReference>
<dbReference type="EMBL" id="JBEDNZ010000013">
    <property type="protein sequence ID" value="KAL0830532.1"/>
    <property type="molecule type" value="Genomic_DNA"/>
</dbReference>
<evidence type="ECO:0000259" key="17">
    <source>
        <dbReference type="PROSITE" id="PS50142"/>
    </source>
</evidence>
<dbReference type="InterPro" id="IPR036389">
    <property type="entry name" value="RNase_III_sf"/>
</dbReference>
<comment type="caution">
    <text evidence="22">The sequence shown here is derived from an EMBL/GenBank/DDBJ whole genome shotgun (WGS) entry which is preliminary data.</text>
</comment>
<evidence type="ECO:0000256" key="16">
    <source>
        <dbReference type="SAM" id="Phobius"/>
    </source>
</evidence>
<keyword evidence="15" id="KW-0694">RNA-binding</keyword>
<dbReference type="InterPro" id="IPR048512">
    <property type="entry name" value="Dicer_platform"/>
</dbReference>
<keyword evidence="8" id="KW-0378">Hydrolase</keyword>
<dbReference type="Gene3D" id="3.40.50.300">
    <property type="entry name" value="P-loop containing nucleotide triphosphate hydrolases"/>
    <property type="match status" value="2"/>
</dbReference>
<dbReference type="PROSITE" id="PS51327">
    <property type="entry name" value="DICER_DSRBF"/>
    <property type="match status" value="1"/>
</dbReference>
<evidence type="ECO:0000256" key="12">
    <source>
        <dbReference type="ARBA" id="ARBA00023158"/>
    </source>
</evidence>
<dbReference type="SUPFAM" id="SSF52540">
    <property type="entry name" value="P-loop containing nucleoside triphosphate hydrolases"/>
    <property type="match status" value="1"/>
</dbReference>
<dbReference type="InterPro" id="IPR005034">
    <property type="entry name" value="Dicer_dimerisation"/>
</dbReference>
<dbReference type="Proteomes" id="UP001549921">
    <property type="component" value="Unassembled WGS sequence"/>
</dbReference>
<dbReference type="GO" id="GO:0046872">
    <property type="term" value="F:metal ion binding"/>
    <property type="evidence" value="ECO:0007669"/>
    <property type="project" value="UniProtKB-KW"/>
</dbReference>
<comment type="similarity">
    <text evidence="14 15">Belongs to the helicase family. Dicer subfamily.</text>
</comment>
<evidence type="ECO:0000256" key="3">
    <source>
        <dbReference type="ARBA" id="ARBA00022722"/>
    </source>
</evidence>
<evidence type="ECO:0000256" key="14">
    <source>
        <dbReference type="ARBA" id="ARBA00035116"/>
    </source>
</evidence>
<evidence type="ECO:0000256" key="6">
    <source>
        <dbReference type="ARBA" id="ARBA00022741"/>
    </source>
</evidence>
<dbReference type="Pfam" id="PF04851">
    <property type="entry name" value="ResIII"/>
    <property type="match status" value="1"/>
</dbReference>
<dbReference type="Gene3D" id="3.30.160.380">
    <property type="entry name" value="Dicer dimerisation domain"/>
    <property type="match status" value="1"/>
</dbReference>
<dbReference type="PANTHER" id="PTHR14950">
    <property type="entry name" value="DICER-RELATED"/>
    <property type="match status" value="1"/>
</dbReference>
<name>A0ABD0SXQ4_LOXSC</name>
<feature type="domain" description="PAZ" evidence="18">
    <location>
        <begin position="877"/>
        <end position="977"/>
    </location>
</feature>
<evidence type="ECO:0000256" key="10">
    <source>
        <dbReference type="ARBA" id="ARBA00022840"/>
    </source>
</evidence>
<dbReference type="GO" id="GO:0031054">
    <property type="term" value="P:pre-miRNA processing"/>
    <property type="evidence" value="ECO:0007669"/>
    <property type="project" value="UniProtKB-ARBA"/>
</dbReference>
<evidence type="ECO:0000313" key="22">
    <source>
        <dbReference type="EMBL" id="KAL0830532.1"/>
    </source>
</evidence>
<evidence type="ECO:0000256" key="4">
    <source>
        <dbReference type="ARBA" id="ARBA00022723"/>
    </source>
</evidence>
<evidence type="ECO:0000259" key="19">
    <source>
        <dbReference type="PROSITE" id="PS51192"/>
    </source>
</evidence>
<feature type="transmembrane region" description="Helical" evidence="16">
    <location>
        <begin position="295"/>
        <end position="316"/>
    </location>
</feature>
<dbReference type="PROSITE" id="PS51192">
    <property type="entry name" value="HELICASE_ATP_BIND_1"/>
    <property type="match status" value="1"/>
</dbReference>
<keyword evidence="16" id="KW-0812">Transmembrane</keyword>
<keyword evidence="5" id="KW-0677">Repeat</keyword>
<evidence type="ECO:0008006" key="24">
    <source>
        <dbReference type="Google" id="ProtNLM"/>
    </source>
</evidence>
<dbReference type="SUPFAM" id="SSF101690">
    <property type="entry name" value="PAZ domain"/>
    <property type="match status" value="1"/>
</dbReference>
<evidence type="ECO:0000256" key="7">
    <source>
        <dbReference type="ARBA" id="ARBA00022759"/>
    </source>
</evidence>
<keyword evidence="11" id="KW-0460">Magnesium</keyword>
<dbReference type="GO" id="GO:0004386">
    <property type="term" value="F:helicase activity"/>
    <property type="evidence" value="ECO:0007669"/>
    <property type="project" value="UniProtKB-KW"/>
</dbReference>
<dbReference type="InterPro" id="IPR014001">
    <property type="entry name" value="Helicase_ATP-bd"/>
</dbReference>
<dbReference type="PROSITE" id="PS50821">
    <property type="entry name" value="PAZ"/>
    <property type="match status" value="1"/>
</dbReference>
<keyword evidence="16" id="KW-0472">Membrane</keyword>
<dbReference type="InterPro" id="IPR044441">
    <property type="entry name" value="DICER_DSRM"/>
</dbReference>
<protein>
    <recommendedName>
        <fullName evidence="24">Dicer-2</fullName>
    </recommendedName>
</protein>
<dbReference type="InterPro" id="IPR006935">
    <property type="entry name" value="Helicase/UvrB_N"/>
</dbReference>
<keyword evidence="16" id="KW-1133">Transmembrane helix</keyword>
<comment type="cofactor">
    <cofactor evidence="1">
        <name>Mn(2+)</name>
        <dbReference type="ChEBI" id="CHEBI:29035"/>
    </cofactor>
</comment>
<keyword evidence="12" id="KW-0943">RNA-mediated gene silencing</keyword>
<dbReference type="InterPro" id="IPR038248">
    <property type="entry name" value="Dicer_dimer_sf"/>
</dbReference>
<evidence type="ECO:0000256" key="1">
    <source>
        <dbReference type="ARBA" id="ARBA00001936"/>
    </source>
</evidence>
<dbReference type="Pfam" id="PF20932">
    <property type="entry name" value="Dicer_dsRBD"/>
    <property type="match status" value="1"/>
</dbReference>
<feature type="domain" description="Helicase C-terminal" evidence="20">
    <location>
        <begin position="384"/>
        <end position="554"/>
    </location>
</feature>
<feature type="domain" description="Helicase ATP-binding" evidence="19">
    <location>
        <begin position="21"/>
        <end position="200"/>
    </location>
</feature>
<dbReference type="GO" id="GO:0004525">
    <property type="term" value="F:ribonuclease III activity"/>
    <property type="evidence" value="ECO:0007669"/>
    <property type="project" value="UniProtKB-ARBA"/>
</dbReference>
<dbReference type="SMART" id="SM00487">
    <property type="entry name" value="DEXDc"/>
    <property type="match status" value="1"/>
</dbReference>
<keyword evidence="13" id="KW-0464">Manganese</keyword>
<feature type="domain" description="RNase III" evidence="17">
    <location>
        <begin position="1209"/>
        <end position="1390"/>
    </location>
</feature>
<dbReference type="PANTHER" id="PTHR14950:SF36">
    <property type="entry name" value="ENDORIBONUCLEASE DCR-2"/>
    <property type="match status" value="1"/>
</dbReference>
<dbReference type="GO" id="GO:0003723">
    <property type="term" value="F:RNA binding"/>
    <property type="evidence" value="ECO:0007669"/>
    <property type="project" value="UniProtKB-UniRule"/>
</dbReference>
<dbReference type="InterPro" id="IPR036085">
    <property type="entry name" value="PAZ_dom_sf"/>
</dbReference>
<keyword evidence="10" id="KW-0067">ATP-binding</keyword>
<dbReference type="InterPro" id="IPR027417">
    <property type="entry name" value="P-loop_NTPase"/>
</dbReference>
<comment type="cofactor">
    <cofactor evidence="2">
        <name>Mg(2+)</name>
        <dbReference type="ChEBI" id="CHEBI:18420"/>
    </cofactor>
</comment>
<proteinExistence type="inferred from homology"/>
<dbReference type="PROSITE" id="PS00517">
    <property type="entry name" value="RNASE_3_1"/>
    <property type="match status" value="1"/>
</dbReference>
<dbReference type="SMART" id="SM00490">
    <property type="entry name" value="HELICc"/>
    <property type="match status" value="1"/>
</dbReference>
<evidence type="ECO:0000256" key="5">
    <source>
        <dbReference type="ARBA" id="ARBA00022737"/>
    </source>
</evidence>
<dbReference type="PROSITE" id="PS51194">
    <property type="entry name" value="HELICASE_CTER"/>
    <property type="match status" value="1"/>
</dbReference>
<evidence type="ECO:0000256" key="11">
    <source>
        <dbReference type="ARBA" id="ARBA00022842"/>
    </source>
</evidence>
<dbReference type="GO" id="GO:0030422">
    <property type="term" value="P:siRNA processing"/>
    <property type="evidence" value="ECO:0007669"/>
    <property type="project" value="UniProtKB-ARBA"/>
</dbReference>
<evidence type="ECO:0000313" key="23">
    <source>
        <dbReference type="Proteomes" id="UP001549921"/>
    </source>
</evidence>
<dbReference type="CDD" id="cd00593">
    <property type="entry name" value="RIBOc"/>
    <property type="match status" value="2"/>
</dbReference>
<evidence type="ECO:0000259" key="18">
    <source>
        <dbReference type="PROSITE" id="PS50821"/>
    </source>
</evidence>
<dbReference type="SMART" id="SM00535">
    <property type="entry name" value="RIBOc"/>
    <property type="match status" value="2"/>
</dbReference>
<keyword evidence="6" id="KW-0547">Nucleotide-binding</keyword>
<evidence type="ECO:0000259" key="21">
    <source>
        <dbReference type="PROSITE" id="PS51327"/>
    </source>
</evidence>
<dbReference type="Gene3D" id="1.10.1520.10">
    <property type="entry name" value="Ribonuclease III domain"/>
    <property type="match status" value="2"/>
</dbReference>
<accession>A0ABD0SXQ4</accession>
<dbReference type="Pfam" id="PF00636">
    <property type="entry name" value="Ribonuclease_3"/>
    <property type="match status" value="2"/>
</dbReference>
<dbReference type="FunFam" id="3.40.50.300:FF:000628">
    <property type="entry name" value="Endoribonuclease Dicer"/>
    <property type="match status" value="1"/>
</dbReference>
<evidence type="ECO:0000256" key="2">
    <source>
        <dbReference type="ARBA" id="ARBA00001946"/>
    </source>
</evidence>
<dbReference type="InterPro" id="IPR048513">
    <property type="entry name" value="Dicer_PBD"/>
</dbReference>
<reference evidence="22 23" key="1">
    <citation type="submission" date="2024-06" db="EMBL/GenBank/DDBJ databases">
        <title>A chromosome-level genome assembly of beet webworm, Loxostege sticticalis.</title>
        <authorList>
            <person name="Zhang Y."/>
        </authorList>
    </citation>
    <scope>NUCLEOTIDE SEQUENCE [LARGE SCALE GENOMIC DNA]</scope>
    <source>
        <strain evidence="22">AQ028</strain>
        <tissue evidence="22">Male pupae</tissue>
    </source>
</reference>
<keyword evidence="9" id="KW-0347">Helicase</keyword>
<evidence type="ECO:0000259" key="20">
    <source>
        <dbReference type="PROSITE" id="PS51194"/>
    </source>
</evidence>
<keyword evidence="3" id="KW-0540">Nuclease</keyword>
<gene>
    <name evidence="22" type="ORF">ABMA28_002691</name>
</gene>
<evidence type="ECO:0000256" key="15">
    <source>
        <dbReference type="PROSITE-ProRule" id="PRU00657"/>
    </source>
</evidence>
<dbReference type="Gene3D" id="3.30.160.20">
    <property type="match status" value="1"/>
</dbReference>
<dbReference type="EMBL" id="JBEDNZ010000013">
    <property type="protein sequence ID" value="KAL0830531.1"/>
    <property type="molecule type" value="Genomic_DNA"/>
</dbReference>
<dbReference type="CDD" id="cd18034">
    <property type="entry name" value="DEXHc_dicer"/>
    <property type="match status" value="1"/>
</dbReference>
<keyword evidence="7" id="KW-0255">Endonuclease</keyword>
<evidence type="ECO:0000256" key="9">
    <source>
        <dbReference type="ARBA" id="ARBA00022806"/>
    </source>
</evidence>
<dbReference type="InterPro" id="IPR003100">
    <property type="entry name" value="PAZ_dom"/>
</dbReference>
<keyword evidence="4" id="KW-0479">Metal-binding</keyword>
<dbReference type="Pfam" id="PF00271">
    <property type="entry name" value="Helicase_C"/>
    <property type="match status" value="1"/>
</dbReference>